<feature type="domain" description="Response regulatory" evidence="9">
    <location>
        <begin position="11"/>
        <end position="129"/>
    </location>
</feature>
<dbReference type="PANTHER" id="PTHR42872">
    <property type="entry name" value="PROTEIN-GLUTAMATE METHYLESTERASE/PROTEIN-GLUTAMINE GLUTAMINASE"/>
    <property type="match status" value="1"/>
</dbReference>
<comment type="domain">
    <text evidence="5">Contains a C-terminal catalytic domain, and an N-terminal region which modulates catalytic activity.</text>
</comment>
<dbReference type="Gene3D" id="3.40.50.180">
    <property type="entry name" value="Methylesterase CheB, C-terminal domain"/>
    <property type="match status" value="1"/>
</dbReference>
<dbReference type="AlphaFoldDB" id="A0AAU7ANM9"/>
<dbReference type="Pfam" id="PF01339">
    <property type="entry name" value="CheB_methylest"/>
    <property type="match status" value="1"/>
</dbReference>
<evidence type="ECO:0000256" key="1">
    <source>
        <dbReference type="ARBA" id="ARBA00022490"/>
    </source>
</evidence>
<dbReference type="Gene3D" id="3.40.50.2300">
    <property type="match status" value="1"/>
</dbReference>
<feature type="compositionally biased region" description="Pro residues" evidence="8">
    <location>
        <begin position="157"/>
        <end position="169"/>
    </location>
</feature>
<dbReference type="EMBL" id="CP114014">
    <property type="protein sequence ID" value="XAY03245.1"/>
    <property type="molecule type" value="Genomic_DNA"/>
</dbReference>
<dbReference type="GO" id="GO:0008984">
    <property type="term" value="F:protein-glutamate methylesterase activity"/>
    <property type="evidence" value="ECO:0007669"/>
    <property type="project" value="UniProtKB-UniRule"/>
</dbReference>
<feature type="active site" evidence="5 6">
    <location>
        <position position="215"/>
    </location>
</feature>
<comment type="function">
    <text evidence="5">Involved in chemotaxis. Part of a chemotaxis signal transduction system that modulates chemotaxis in response to various stimuli. Catalyzes the demethylation of specific methylglutamate residues introduced into the chemoreceptors (methyl-accepting chemotaxis proteins or MCP) by CheR. Also mediates the irreversible deamidation of specific glutamine residues to glutamic acid.</text>
</comment>
<evidence type="ECO:0000313" key="11">
    <source>
        <dbReference type="EMBL" id="XAY03245.1"/>
    </source>
</evidence>
<keyword evidence="3 5" id="KW-0378">Hydrolase</keyword>
<comment type="PTM">
    <text evidence="5">Phosphorylated by CheA. Phosphorylation of the N-terminal regulatory domain activates the methylesterase activity.</text>
</comment>
<dbReference type="GO" id="GO:0006935">
    <property type="term" value="P:chemotaxis"/>
    <property type="evidence" value="ECO:0007669"/>
    <property type="project" value="UniProtKB-UniRule"/>
</dbReference>
<sequence length="365" mass="37432">MATPAPHSPPRVLVADDSGFMRRVLSQALRSGGFEVVGEARDGDEALKLWAELRPDAMTLDLAMPGTDGIGVLRALRQAGQRSVPVVVVSAFSPSHGARAVDALAEGAFDLVSKPSGGDGLGAFTVEIGEKVRAAVQAKSGRGAAAAAAALARPAQAPTPRPVPALPPRRPARVGGRRLGRLVLIASSTGGPRALGELIPFLPNPLGAGGLIVQHMPPGFTTSLADRLDRASPLHVVEAAGGEPIRPDTILLAPGGSHLRLGADKRARLSDEPPVGALRPRADLTIEDAAALYGEALLLVVLTGMGKDGTEGARAVKAAGGRVLVEAESTCTVYGMPRAVVEADLADGIFPLDELPAAITSEMWA</sequence>
<dbReference type="InterPro" id="IPR011006">
    <property type="entry name" value="CheY-like_superfamily"/>
</dbReference>
<dbReference type="RefSeq" id="WP_354699800.1">
    <property type="nucleotide sequence ID" value="NZ_CP114014.1"/>
</dbReference>
<evidence type="ECO:0000259" key="9">
    <source>
        <dbReference type="PROSITE" id="PS50110"/>
    </source>
</evidence>
<gene>
    <name evidence="5 11" type="primary">cheB</name>
    <name evidence="11" type="ORF">DSM112329_00057</name>
</gene>
<evidence type="ECO:0000256" key="4">
    <source>
        <dbReference type="ARBA" id="ARBA00048267"/>
    </source>
</evidence>
<evidence type="ECO:0000256" key="7">
    <source>
        <dbReference type="PROSITE-ProRule" id="PRU00169"/>
    </source>
</evidence>
<feature type="active site" evidence="5 6">
    <location>
        <position position="308"/>
    </location>
</feature>
<dbReference type="NCBIfam" id="NF001965">
    <property type="entry name" value="PRK00742.1"/>
    <property type="match status" value="1"/>
</dbReference>
<dbReference type="Pfam" id="PF00072">
    <property type="entry name" value="Response_reg"/>
    <property type="match status" value="1"/>
</dbReference>
<dbReference type="PROSITE" id="PS50122">
    <property type="entry name" value="CHEB"/>
    <property type="match status" value="1"/>
</dbReference>
<accession>A0AAU7ANM9</accession>
<organism evidence="11">
    <name type="scientific">Paraconexibacter sp. AEG42_29</name>
    <dbReference type="NCBI Taxonomy" id="2997339"/>
    <lineage>
        <taxon>Bacteria</taxon>
        <taxon>Bacillati</taxon>
        <taxon>Actinomycetota</taxon>
        <taxon>Thermoleophilia</taxon>
        <taxon>Solirubrobacterales</taxon>
        <taxon>Paraconexibacteraceae</taxon>
        <taxon>Paraconexibacter</taxon>
    </lineage>
</organism>
<dbReference type="PROSITE" id="PS50110">
    <property type="entry name" value="RESPONSE_REGULATORY"/>
    <property type="match status" value="1"/>
</dbReference>
<dbReference type="PIRSF" id="PIRSF000876">
    <property type="entry name" value="RR_chemtxs_CheB"/>
    <property type="match status" value="1"/>
</dbReference>
<evidence type="ECO:0000259" key="10">
    <source>
        <dbReference type="PROSITE" id="PS50122"/>
    </source>
</evidence>
<feature type="domain" description="CheB-type methylesterase" evidence="10">
    <location>
        <begin position="181"/>
        <end position="365"/>
    </location>
</feature>
<name>A0AAU7ANM9_9ACTN</name>
<comment type="catalytic activity">
    <reaction evidence="4 5">
        <text>[protein]-L-glutamate 5-O-methyl ester + H2O = L-glutamyl-[protein] + methanol + H(+)</text>
        <dbReference type="Rhea" id="RHEA:23236"/>
        <dbReference type="Rhea" id="RHEA-COMP:10208"/>
        <dbReference type="Rhea" id="RHEA-COMP:10311"/>
        <dbReference type="ChEBI" id="CHEBI:15377"/>
        <dbReference type="ChEBI" id="CHEBI:15378"/>
        <dbReference type="ChEBI" id="CHEBI:17790"/>
        <dbReference type="ChEBI" id="CHEBI:29973"/>
        <dbReference type="ChEBI" id="CHEBI:82795"/>
        <dbReference type="EC" id="3.1.1.61"/>
    </reaction>
</comment>
<comment type="subcellular location">
    <subcellularLocation>
        <location evidence="5">Cytoplasm</location>
    </subcellularLocation>
</comment>
<feature type="active site" evidence="5 6">
    <location>
        <position position="188"/>
    </location>
</feature>
<keyword evidence="2 5" id="KW-0145">Chemotaxis</keyword>
<dbReference type="KEGG" id="parq:DSM112329_00057"/>
<dbReference type="InterPro" id="IPR001789">
    <property type="entry name" value="Sig_transdc_resp-reg_receiver"/>
</dbReference>
<evidence type="ECO:0000256" key="6">
    <source>
        <dbReference type="PROSITE-ProRule" id="PRU00050"/>
    </source>
</evidence>
<evidence type="ECO:0000256" key="5">
    <source>
        <dbReference type="HAMAP-Rule" id="MF_00099"/>
    </source>
</evidence>
<protein>
    <recommendedName>
        <fullName evidence="5">Protein-glutamate methylesterase/protein-glutamine glutaminase</fullName>
        <ecNumber evidence="5">3.1.1.61</ecNumber>
        <ecNumber evidence="5">3.5.1.44</ecNumber>
    </recommendedName>
</protein>
<feature type="region of interest" description="Disordered" evidence="8">
    <location>
        <begin position="152"/>
        <end position="172"/>
    </location>
</feature>
<dbReference type="EC" id="3.1.1.61" evidence="5"/>
<dbReference type="HAMAP" id="MF_00099">
    <property type="entry name" value="CheB_chemtxs"/>
    <property type="match status" value="1"/>
</dbReference>
<dbReference type="GO" id="GO:0050568">
    <property type="term" value="F:protein-glutamine glutaminase activity"/>
    <property type="evidence" value="ECO:0007669"/>
    <property type="project" value="UniProtKB-UniRule"/>
</dbReference>
<keyword evidence="5 7" id="KW-0597">Phosphoprotein</keyword>
<dbReference type="SUPFAM" id="SSF52738">
    <property type="entry name" value="Methylesterase CheB, C-terminal domain"/>
    <property type="match status" value="1"/>
</dbReference>
<dbReference type="GO" id="GO:0005737">
    <property type="term" value="C:cytoplasm"/>
    <property type="evidence" value="ECO:0007669"/>
    <property type="project" value="UniProtKB-SubCell"/>
</dbReference>
<comment type="similarity">
    <text evidence="5">Belongs to the CheB family.</text>
</comment>
<comment type="catalytic activity">
    <reaction evidence="5">
        <text>L-glutaminyl-[protein] + H2O = L-glutamyl-[protein] + NH4(+)</text>
        <dbReference type="Rhea" id="RHEA:16441"/>
        <dbReference type="Rhea" id="RHEA-COMP:10207"/>
        <dbReference type="Rhea" id="RHEA-COMP:10208"/>
        <dbReference type="ChEBI" id="CHEBI:15377"/>
        <dbReference type="ChEBI" id="CHEBI:28938"/>
        <dbReference type="ChEBI" id="CHEBI:29973"/>
        <dbReference type="ChEBI" id="CHEBI:30011"/>
        <dbReference type="EC" id="3.5.1.44"/>
    </reaction>
</comment>
<dbReference type="SMART" id="SM00448">
    <property type="entry name" value="REC"/>
    <property type="match status" value="1"/>
</dbReference>
<evidence type="ECO:0000256" key="3">
    <source>
        <dbReference type="ARBA" id="ARBA00022801"/>
    </source>
</evidence>
<evidence type="ECO:0000256" key="2">
    <source>
        <dbReference type="ARBA" id="ARBA00022500"/>
    </source>
</evidence>
<dbReference type="GO" id="GO:0000156">
    <property type="term" value="F:phosphorelay response regulator activity"/>
    <property type="evidence" value="ECO:0007669"/>
    <property type="project" value="InterPro"/>
</dbReference>
<feature type="modified residue" description="4-aspartylphosphate" evidence="5 7">
    <location>
        <position position="61"/>
    </location>
</feature>
<keyword evidence="1 5" id="KW-0963">Cytoplasm</keyword>
<dbReference type="EC" id="3.5.1.44" evidence="5"/>
<dbReference type="CDD" id="cd16432">
    <property type="entry name" value="CheB_Rec"/>
    <property type="match status" value="1"/>
</dbReference>
<dbReference type="SUPFAM" id="SSF52172">
    <property type="entry name" value="CheY-like"/>
    <property type="match status" value="1"/>
</dbReference>
<reference evidence="11" key="1">
    <citation type="submission" date="2022-12" db="EMBL/GenBank/DDBJ databases">
        <title>Paraconexibacter alkalitolerans sp. nov. and Baekduia alba sp. nov., isolated from soil and emended description of the genera Paraconexibacter (Chun et al., 2020) and Baekduia (An et al., 2020).</title>
        <authorList>
            <person name="Vieira S."/>
            <person name="Huber K.J."/>
            <person name="Geppert A."/>
            <person name="Wolf J."/>
            <person name="Neumann-Schaal M."/>
            <person name="Muesken M."/>
            <person name="Overmann J."/>
        </authorList>
    </citation>
    <scope>NUCLEOTIDE SEQUENCE</scope>
    <source>
        <strain evidence="11">AEG42_29</strain>
    </source>
</reference>
<proteinExistence type="inferred from homology"/>
<dbReference type="PANTHER" id="PTHR42872:SF6">
    <property type="entry name" value="PROTEIN-GLUTAMATE METHYLESTERASE_PROTEIN-GLUTAMINE GLUTAMINASE"/>
    <property type="match status" value="1"/>
</dbReference>
<dbReference type="InterPro" id="IPR008248">
    <property type="entry name" value="CheB-like"/>
</dbReference>
<dbReference type="CDD" id="cd17541">
    <property type="entry name" value="REC_CheB-like"/>
    <property type="match status" value="1"/>
</dbReference>
<dbReference type="InterPro" id="IPR035909">
    <property type="entry name" value="CheB_C"/>
</dbReference>
<dbReference type="InterPro" id="IPR000673">
    <property type="entry name" value="Sig_transdc_resp-reg_Me-estase"/>
</dbReference>
<evidence type="ECO:0000256" key="8">
    <source>
        <dbReference type="SAM" id="MobiDB-lite"/>
    </source>
</evidence>